<dbReference type="EMBL" id="JAUOPB010000182">
    <property type="protein sequence ID" value="MDO6425045.1"/>
    <property type="molecule type" value="Genomic_DNA"/>
</dbReference>
<dbReference type="InterPro" id="IPR029510">
    <property type="entry name" value="Ald_DH_CS_GLU"/>
</dbReference>
<evidence type="ECO:0000256" key="2">
    <source>
        <dbReference type="PROSITE-ProRule" id="PRU10007"/>
    </source>
</evidence>
<dbReference type="Gene3D" id="3.40.605.10">
    <property type="entry name" value="Aldehyde Dehydrogenase, Chain A, domain 1"/>
    <property type="match status" value="1"/>
</dbReference>
<accession>A0AAW7XCS6</accession>
<evidence type="ECO:0000256" key="3">
    <source>
        <dbReference type="RuleBase" id="RU003345"/>
    </source>
</evidence>
<evidence type="ECO:0000313" key="6">
    <source>
        <dbReference type="Proteomes" id="UP001169760"/>
    </source>
</evidence>
<name>A0AAW7XCS6_9GAMM</name>
<evidence type="ECO:0000256" key="1">
    <source>
        <dbReference type="ARBA" id="ARBA00023002"/>
    </source>
</evidence>
<dbReference type="InterPro" id="IPR016162">
    <property type="entry name" value="Ald_DH_N"/>
</dbReference>
<dbReference type="AlphaFoldDB" id="A0AAW7XCS6"/>
<organism evidence="5 6">
    <name type="scientific">Saccharophagus degradans</name>
    <dbReference type="NCBI Taxonomy" id="86304"/>
    <lineage>
        <taxon>Bacteria</taxon>
        <taxon>Pseudomonadati</taxon>
        <taxon>Pseudomonadota</taxon>
        <taxon>Gammaproteobacteria</taxon>
        <taxon>Cellvibrionales</taxon>
        <taxon>Cellvibrionaceae</taxon>
        <taxon>Saccharophagus</taxon>
    </lineage>
</organism>
<reference evidence="5" key="1">
    <citation type="submission" date="2023-07" db="EMBL/GenBank/DDBJ databases">
        <title>Genome content predicts the carbon catabolic preferences of heterotrophic bacteria.</title>
        <authorList>
            <person name="Gralka M."/>
        </authorList>
    </citation>
    <scope>NUCLEOTIDE SEQUENCE</scope>
    <source>
        <strain evidence="5">I3M17_2</strain>
    </source>
</reference>
<proteinExistence type="inferred from homology"/>
<comment type="caution">
    <text evidence="5">The sequence shown here is derived from an EMBL/GenBank/DDBJ whole genome shotgun (WGS) entry which is preliminary data.</text>
</comment>
<dbReference type="InterPro" id="IPR016161">
    <property type="entry name" value="Ald_DH/histidinol_DH"/>
</dbReference>
<evidence type="ECO:0000259" key="4">
    <source>
        <dbReference type="Pfam" id="PF00171"/>
    </source>
</evidence>
<evidence type="ECO:0000313" key="5">
    <source>
        <dbReference type="EMBL" id="MDO6425045.1"/>
    </source>
</evidence>
<feature type="active site" evidence="2">
    <location>
        <position position="72"/>
    </location>
</feature>
<sequence>IAPNTVLEFFKLIEKINLPAGVINYVCGHGATVGNSLSSNSKTGIVSLTGSVFAGQKVMEAAALNITKVSLELGGKAPAIVCADADLELAATA</sequence>
<dbReference type="PROSITE" id="PS00687">
    <property type="entry name" value="ALDEHYDE_DEHYDR_GLU"/>
    <property type="match status" value="1"/>
</dbReference>
<feature type="domain" description="Aldehyde dehydrogenase" evidence="4">
    <location>
        <begin position="2"/>
        <end position="92"/>
    </location>
</feature>
<dbReference type="RefSeq" id="WP_303494406.1">
    <property type="nucleotide sequence ID" value="NZ_JAUOPB010000182.1"/>
</dbReference>
<gene>
    <name evidence="5" type="ORF">Q4521_21370</name>
</gene>
<comment type="similarity">
    <text evidence="3">Belongs to the aldehyde dehydrogenase family.</text>
</comment>
<protein>
    <submittedName>
        <fullName evidence="5">Aldehyde dehydrogenase family protein</fullName>
    </submittedName>
</protein>
<keyword evidence="1 3" id="KW-0560">Oxidoreductase</keyword>
<dbReference type="GO" id="GO:0016491">
    <property type="term" value="F:oxidoreductase activity"/>
    <property type="evidence" value="ECO:0007669"/>
    <property type="project" value="UniProtKB-KW"/>
</dbReference>
<dbReference type="PANTHER" id="PTHR11699">
    <property type="entry name" value="ALDEHYDE DEHYDROGENASE-RELATED"/>
    <property type="match status" value="1"/>
</dbReference>
<dbReference type="Pfam" id="PF00171">
    <property type="entry name" value="Aldedh"/>
    <property type="match status" value="1"/>
</dbReference>
<dbReference type="InterPro" id="IPR015590">
    <property type="entry name" value="Aldehyde_DH_dom"/>
</dbReference>
<feature type="non-terminal residue" evidence="5">
    <location>
        <position position="1"/>
    </location>
</feature>
<dbReference type="SUPFAM" id="SSF53720">
    <property type="entry name" value="ALDH-like"/>
    <property type="match status" value="1"/>
</dbReference>
<feature type="non-terminal residue" evidence="5">
    <location>
        <position position="93"/>
    </location>
</feature>
<dbReference type="Proteomes" id="UP001169760">
    <property type="component" value="Unassembled WGS sequence"/>
</dbReference>